<evidence type="ECO:0000313" key="3">
    <source>
        <dbReference type="Proteomes" id="UP000515121"/>
    </source>
</evidence>
<dbReference type="SUPFAM" id="SSF81383">
    <property type="entry name" value="F-box domain"/>
    <property type="match status" value="1"/>
</dbReference>
<keyword evidence="3" id="KW-1185">Reference proteome</keyword>
<organism evidence="3 4">
    <name type="scientific">Durio zibethinus</name>
    <name type="common">Durian</name>
    <dbReference type="NCBI Taxonomy" id="66656"/>
    <lineage>
        <taxon>Eukaryota</taxon>
        <taxon>Viridiplantae</taxon>
        <taxon>Streptophyta</taxon>
        <taxon>Embryophyta</taxon>
        <taxon>Tracheophyta</taxon>
        <taxon>Spermatophyta</taxon>
        <taxon>Magnoliopsida</taxon>
        <taxon>eudicotyledons</taxon>
        <taxon>Gunneridae</taxon>
        <taxon>Pentapetalae</taxon>
        <taxon>rosids</taxon>
        <taxon>malvids</taxon>
        <taxon>Malvales</taxon>
        <taxon>Malvaceae</taxon>
        <taxon>Helicteroideae</taxon>
        <taxon>Durio</taxon>
    </lineage>
</organism>
<proteinExistence type="predicted"/>
<name>A0A6P5Y1S5_DURZI</name>
<reference evidence="4" key="1">
    <citation type="submission" date="2025-08" db="UniProtKB">
        <authorList>
            <consortium name="RefSeq"/>
        </authorList>
    </citation>
    <scope>IDENTIFICATION</scope>
    <source>
        <tissue evidence="4">Fruit stalk</tissue>
    </source>
</reference>
<dbReference type="InterPro" id="IPR001810">
    <property type="entry name" value="F-box_dom"/>
</dbReference>
<accession>A0A6P5Y1S5</accession>
<feature type="compositionally biased region" description="Acidic residues" evidence="1">
    <location>
        <begin position="405"/>
        <end position="425"/>
    </location>
</feature>
<dbReference type="NCBIfam" id="TIGR01640">
    <property type="entry name" value="F_box_assoc_1"/>
    <property type="match status" value="1"/>
</dbReference>
<dbReference type="InterPro" id="IPR036047">
    <property type="entry name" value="F-box-like_dom_sf"/>
</dbReference>
<dbReference type="PANTHER" id="PTHR31672:SF13">
    <property type="entry name" value="F-BOX PROTEIN CPR30-LIKE"/>
    <property type="match status" value="1"/>
</dbReference>
<feature type="region of interest" description="Disordered" evidence="1">
    <location>
        <begin position="392"/>
        <end position="425"/>
    </location>
</feature>
<feature type="domain" description="F-box" evidence="2">
    <location>
        <begin position="11"/>
        <end position="51"/>
    </location>
</feature>
<evidence type="ECO:0000313" key="4">
    <source>
        <dbReference type="RefSeq" id="XP_022734350.1"/>
    </source>
</evidence>
<dbReference type="PANTHER" id="PTHR31672">
    <property type="entry name" value="BNACNNG10540D PROTEIN"/>
    <property type="match status" value="1"/>
</dbReference>
<evidence type="ECO:0000259" key="2">
    <source>
        <dbReference type="SMART" id="SM00256"/>
    </source>
</evidence>
<dbReference type="Pfam" id="PF07734">
    <property type="entry name" value="FBA_1"/>
    <property type="match status" value="1"/>
</dbReference>
<dbReference type="SMART" id="SM00256">
    <property type="entry name" value="FBOX"/>
    <property type="match status" value="1"/>
</dbReference>
<dbReference type="GeneID" id="111287919"/>
<dbReference type="InterPro" id="IPR017451">
    <property type="entry name" value="F-box-assoc_interact_dom"/>
</dbReference>
<dbReference type="Gene3D" id="1.20.1280.50">
    <property type="match status" value="1"/>
</dbReference>
<protein>
    <submittedName>
        <fullName evidence="4">F-box/kelch-repeat protein At3g23880-like</fullName>
    </submittedName>
</protein>
<gene>
    <name evidence="4" type="primary">LOC111287919</name>
</gene>
<dbReference type="InterPro" id="IPR050796">
    <property type="entry name" value="SCF_F-box_component"/>
</dbReference>
<sequence length="425" mass="48668">MSKQAMIPYNFPDEILMEIFHKLPIKSLGECMCVSKAWNFLIKSPSFVSAHVNILSTNNTNDNNNKKLFLVMTSFHGRETKLEYSLHFDDQYFSKYTQLQDIPFDTHHYIVGSCNGLVCLVDFQFSFHSKFILCNPTIRKYIRLPKPCFRNLPYKVSIGFGFDSIRNDYKLLKISKKDVLEENVEVELYSLKRNSWEILAPPKYDLYSDDFMVFVNGVVHWIACERVNNHGRSRFKFLLLGFDLGYEVFKEVMLPDSLSNLHERSEMYVMPYGELSSIAVIELALYEKCNIWVMKEYGMVETWTNMFSFRIIGNGPMPRILGFKKNGDLILMGYNDLQVVSNELQVVSTEPESGEINGFGIWGMYACVFSYMESLVLLDHVIDARGENDANNASNSIEGAAGDLSDAEDEATGDSSDGEDFISYA</sequence>
<dbReference type="KEGG" id="dzi:111287919"/>
<dbReference type="InterPro" id="IPR006527">
    <property type="entry name" value="F-box-assoc_dom_typ1"/>
</dbReference>
<dbReference type="AlphaFoldDB" id="A0A6P5Y1S5"/>
<dbReference type="OrthoDB" id="5314306at2759"/>
<evidence type="ECO:0000256" key="1">
    <source>
        <dbReference type="SAM" id="MobiDB-lite"/>
    </source>
</evidence>
<dbReference type="Proteomes" id="UP000515121">
    <property type="component" value="Unplaced"/>
</dbReference>
<dbReference type="Pfam" id="PF00646">
    <property type="entry name" value="F-box"/>
    <property type="match status" value="1"/>
</dbReference>
<dbReference type="RefSeq" id="XP_022734350.1">
    <property type="nucleotide sequence ID" value="XM_022878615.1"/>
</dbReference>